<gene>
    <name evidence="7" type="primary">ftsB</name>
    <name evidence="8" type="ORF">B9G39_17075</name>
</gene>
<comment type="subcellular location">
    <subcellularLocation>
        <location evidence="7">Cell inner membrane</location>
        <topology evidence="7">Single-pass type II membrane protein</topology>
    </subcellularLocation>
    <text evidence="7">Localizes to the division septum.</text>
</comment>
<keyword evidence="5 7" id="KW-0472">Membrane</keyword>
<dbReference type="AlphaFoldDB" id="A0A4P9VNI2"/>
<dbReference type="InterPro" id="IPR007060">
    <property type="entry name" value="FtsL/DivIC"/>
</dbReference>
<keyword evidence="4 7" id="KW-1133">Transmembrane helix</keyword>
<proteinExistence type="inferred from homology"/>
<evidence type="ECO:0000313" key="8">
    <source>
        <dbReference type="EMBL" id="RDH45008.1"/>
    </source>
</evidence>
<sequence>MKRLNYVLIVLFVILQYQLWLGDSSVSRWWQTKQHISQQGLENQRLKHRNRILEAEVVELQNGLETIEEHARFELGMIKRGEVFYQIPSP</sequence>
<keyword evidence="6 7" id="KW-0131">Cell cycle</keyword>
<keyword evidence="9" id="KW-1185">Reference proteome</keyword>
<keyword evidence="2 7" id="KW-0132">Cell division</keyword>
<feature type="topological domain" description="Periplasmic" evidence="7">
    <location>
        <begin position="22"/>
        <end position="90"/>
    </location>
</feature>
<dbReference type="Pfam" id="PF04977">
    <property type="entry name" value="DivIC"/>
    <property type="match status" value="1"/>
</dbReference>
<keyword evidence="7" id="KW-0175">Coiled coil</keyword>
<dbReference type="Proteomes" id="UP000257039">
    <property type="component" value="Unassembled WGS sequence"/>
</dbReference>
<dbReference type="PANTHER" id="PTHR37485:SF1">
    <property type="entry name" value="CELL DIVISION PROTEIN FTSB"/>
    <property type="match status" value="1"/>
</dbReference>
<feature type="topological domain" description="Cytoplasmic" evidence="7">
    <location>
        <begin position="1"/>
        <end position="3"/>
    </location>
</feature>
<dbReference type="HAMAP" id="MF_00599">
    <property type="entry name" value="FtsB"/>
    <property type="match status" value="1"/>
</dbReference>
<evidence type="ECO:0000256" key="7">
    <source>
        <dbReference type="HAMAP-Rule" id="MF_00599"/>
    </source>
</evidence>
<dbReference type="NCBIfam" id="NF002058">
    <property type="entry name" value="PRK00888.1"/>
    <property type="match status" value="1"/>
</dbReference>
<evidence type="ECO:0000256" key="4">
    <source>
        <dbReference type="ARBA" id="ARBA00022989"/>
    </source>
</evidence>
<evidence type="ECO:0000256" key="2">
    <source>
        <dbReference type="ARBA" id="ARBA00022618"/>
    </source>
</evidence>
<keyword evidence="7" id="KW-0997">Cell inner membrane</keyword>
<comment type="similarity">
    <text evidence="7">Belongs to the FtsB family.</text>
</comment>
<dbReference type="GO" id="GO:0032153">
    <property type="term" value="C:cell division site"/>
    <property type="evidence" value="ECO:0007669"/>
    <property type="project" value="UniProtKB-UniRule"/>
</dbReference>
<accession>A0A4P9VNI2</accession>
<evidence type="ECO:0000256" key="6">
    <source>
        <dbReference type="ARBA" id="ARBA00023306"/>
    </source>
</evidence>
<comment type="subunit">
    <text evidence="7">Part of a complex composed of FtsB, FtsL and FtsQ.</text>
</comment>
<dbReference type="RefSeq" id="WP_094788046.1">
    <property type="nucleotide sequence ID" value="NZ_NDXW01000001.1"/>
</dbReference>
<reference evidence="8 9" key="1">
    <citation type="submission" date="2017-04" db="EMBL/GenBank/DDBJ databases">
        <title>Draft genome sequence of Zooshikella ganghwensis VG4 isolated from Red Sea sediments.</title>
        <authorList>
            <person name="Rehman Z."/>
            <person name="Alam I."/>
            <person name="Kamau A."/>
            <person name="Bajic V."/>
            <person name="Leiknes T."/>
        </authorList>
    </citation>
    <scope>NUCLEOTIDE SEQUENCE [LARGE SCALE GENOMIC DNA]</scope>
    <source>
        <strain evidence="8 9">VG4</strain>
    </source>
</reference>
<evidence type="ECO:0000256" key="1">
    <source>
        <dbReference type="ARBA" id="ARBA00022475"/>
    </source>
</evidence>
<dbReference type="GO" id="GO:0030428">
    <property type="term" value="C:cell septum"/>
    <property type="evidence" value="ECO:0007669"/>
    <property type="project" value="TreeGrafter"/>
</dbReference>
<feature type="coiled-coil region" evidence="7">
    <location>
        <begin position="43"/>
        <end position="70"/>
    </location>
</feature>
<dbReference type="InterPro" id="IPR023081">
    <property type="entry name" value="Cell_div_FtsB"/>
</dbReference>
<evidence type="ECO:0000256" key="5">
    <source>
        <dbReference type="ARBA" id="ARBA00023136"/>
    </source>
</evidence>
<protein>
    <recommendedName>
        <fullName evidence="7">Cell division protein FtsB</fullName>
    </recommendedName>
</protein>
<dbReference type="GO" id="GO:0005886">
    <property type="term" value="C:plasma membrane"/>
    <property type="evidence" value="ECO:0007669"/>
    <property type="project" value="UniProtKB-SubCell"/>
</dbReference>
<organism evidence="8 9">
    <name type="scientific">Zooshikella ganghwensis</name>
    <dbReference type="NCBI Taxonomy" id="202772"/>
    <lineage>
        <taxon>Bacteria</taxon>
        <taxon>Pseudomonadati</taxon>
        <taxon>Pseudomonadota</taxon>
        <taxon>Gammaproteobacteria</taxon>
        <taxon>Oceanospirillales</taxon>
        <taxon>Zooshikellaceae</taxon>
        <taxon>Zooshikella</taxon>
    </lineage>
</organism>
<dbReference type="EMBL" id="NDXW01000001">
    <property type="protein sequence ID" value="RDH45008.1"/>
    <property type="molecule type" value="Genomic_DNA"/>
</dbReference>
<keyword evidence="1 7" id="KW-1003">Cell membrane</keyword>
<comment type="caution">
    <text evidence="8">The sequence shown here is derived from an EMBL/GenBank/DDBJ whole genome shotgun (WGS) entry which is preliminary data.</text>
</comment>
<evidence type="ECO:0000313" key="9">
    <source>
        <dbReference type="Proteomes" id="UP000257039"/>
    </source>
</evidence>
<comment type="function">
    <text evidence="7">Essential cell division protein. May link together the upstream cell division proteins, which are predominantly cytoplasmic, with the downstream cell division proteins, which are predominantly periplasmic.</text>
</comment>
<dbReference type="GO" id="GO:0043093">
    <property type="term" value="P:FtsZ-dependent cytokinesis"/>
    <property type="evidence" value="ECO:0007669"/>
    <property type="project" value="UniProtKB-UniRule"/>
</dbReference>
<evidence type="ECO:0000256" key="3">
    <source>
        <dbReference type="ARBA" id="ARBA00022692"/>
    </source>
</evidence>
<dbReference type="PANTHER" id="PTHR37485">
    <property type="entry name" value="CELL DIVISION PROTEIN FTSB"/>
    <property type="match status" value="1"/>
</dbReference>
<keyword evidence="3 7" id="KW-0812">Transmembrane</keyword>
<name>A0A4P9VNI2_9GAMM</name>